<feature type="compositionally biased region" description="Polar residues" evidence="4">
    <location>
        <begin position="1006"/>
        <end position="1016"/>
    </location>
</feature>
<proteinExistence type="predicted"/>
<evidence type="ECO:0000256" key="4">
    <source>
        <dbReference type="SAM" id="MobiDB-lite"/>
    </source>
</evidence>
<keyword evidence="2" id="KW-0964">Secreted</keyword>
<evidence type="ECO:0000256" key="1">
    <source>
        <dbReference type="ARBA" id="ARBA00004613"/>
    </source>
</evidence>
<evidence type="ECO:0000256" key="3">
    <source>
        <dbReference type="ARBA" id="ARBA00022729"/>
    </source>
</evidence>
<feature type="non-terminal residue" evidence="6">
    <location>
        <position position="2558"/>
    </location>
</feature>
<sequence length="2558" mass="291891">QWESLPLAPTVAGFYNQFTNDYDFWTWNPSGTIAPDKFRPFWGTTSISNMNTVSFGVNYPYDVTAGEIWFDDNQFDPSQGANFLDTVRSRTHDLYSYWSFKDDNNKEHHKVLYYDTSYNTNSFQFDNLIIDPNNFYTSVVPFPELNPSTRFEIGYSADEFYDTFINDDHEFRLELLTEKEAANPSDAYLTIGDFKTYIHTDSNYLNYDDFGSNINLGLPMQHVSDVIDLTSSGLQLLGEGGFNIKQDYPLLPIFRETFDDASWSLQVSEPTIYIDSVLTDDSYVSYYQSSSNYGNNPTIYVENQAYGDKSYGLIKLEYPYLDLGYTSDSVLEYYKYPEFTTYWDTQPGTFMPTYVYHTDNFNEDSVTWDTQPATGAYQTTFTAPSYSDVWVEQAIGSPNQAYKFKKALGPVGGSGGHGPWLPYNIFSFASTEFTGFEPRIKHYLSKLYQGDGIAYMQTDISEILNLRSPIYPSLTNIEVGDVIVIEFKTSTTNEIKLNFYNGGQKLDIGNNFVVVPDSNTDFNKQIIYLTVDETIGPITFDQIEFTGNLDDIENFFVYDIKVLRQGSTITETYKNSRNYDFLEQNSPRFPLLNYGSTTSGSPSSAHLSDNNYWSIASTNDKVSIDFLFEGESNIQELEKFEIDFEATGSITLDGNIEFSYYNYLSNDFELLSYSLVDNNFVLSLFNYDFDTIKDPADSQYKLLLKVVISDNNPFTVSIDSLIIKALEVWSANHDLYKASFKFIPLDPSGEIKLSLNRDIYTIITDSQYIVDETYTVSFYYDSEARGWNIYLIHHPDSGPDQITTLAGPVADPNPISITPRIESHFSDVSEGITVLEIESQYYIKVETREDFESYKTLVNSYKEGSFTDLFDIDSIDSLLIPENTFSQISSDIDIIYNFKDELVETNIFNPNLIHTEDFSSDDDLATTSYSYQEEVVLLDSNINLAERTYINGHTGDNYQISQGAISNLQLDGGGTITADRIVGSGSTNAEEFETPGAPNPTDPDSEWSSASGSSVNRGYPRKPDMTDPHLTYIKFGAKISEEGYDVPGWNQWADDDLASSYRIDGQTGGFRLHVFEEMKFYVGQAPQSAINFEFKMGFWAWANGIKECKIEIWNENIGDWSDLIAEIPWGGSEGGNTAWYYATLPGPHSWFVDDNFEVTIRIHTQMLHNFFMQHGWIAIYTDVARVIAEDYPGSKVEFTLYPNDVGKNYYVFYEGRTQQDQGAVMDFYLNNIEQFSIYDSYGQHNEVLAWGVNEIEVFLGEQNDGWIYRTSLESDYLYLIDINQISHNPIYNIDPISIDSSLSKSSGSVQGMWLEDPFLGATIEYTLENSIRTPVFGRGIEQIYTQFELDDIELEFDVFSPTEPNMLLEHAYIEGKDPLWDGEVVQNIDYTTHRFRDSAIDDIHIPLITPIELDFGQINTEGLSNIDLELALELNISLDYRSTLSPDWIWRPRLMIYNHTASEWVDFSGELWASIEQGPSTKVWEIDQNPIYQDTSNLHYLQYPNSHQGLFKEIGDTNHIEISSLVFQGLNVADFFSNGKIKLALLSYIVPGSKTDVGTGNYLHYDREDVSTPISISQSVDIKESVLLVETTNLLYSESVFPATLSLDSNYQADLSLLDPAVGEVVLVKGISEITPTFTEEYPLFNLVGFVVKDILTQPYIEITSGMRSEFTDIYIEYIPQLSLVSGPPWYLPSEYTKDAIKYEAPFFISEVVDDLNYYGTYIYPAFSAGFTIETDGQLYVDFTPLPPDNNPRGAIHFAKINDAYSNRFSIKDELVFNYDLLESPTDLSGGKLLLTLKSGFNDIMDGTELNQITANDYYVTVKLYKLDSNNNLVYIGKSIQPMNTLSLGFSLYELEIDFGSFGPNNPLQDIGNSLTQGYGNDLYVTVETTISNCLVDAHLFRGHFAQQILKAQIQIETKNTALLYNNIPVNTPYLELNHDNIQLDKIDENTYQFTSLKYYFDFEVIEVRTETGVILNSADYYFNSFDNSISLTYEYNGLIFADIIYHAFEWGVNSISTLEPITMSFSEDFISKYTSYLELEIEFNFDGIPGFEIMNLDSSSGKVVMTNEEKNADLLRLYLYNYKTDTYDFIDCVVYDNYGESDNFLPTFSYIIDRNFIVFEDYFNDLGTTFDISFILAVDESFDNYFASKINFGINSINAKIYHDPPNVEQFLNPQIVFDIDLSEYYSIGFDLDEISLEFYYLTTILNDESNIFSQYALIDEDIVFSIQNKYLEFETFTLEDGTAFFSQKEINNLLIHDKENDKYFIRIKLEYEWHSIIKINLGGTSLIEIISSVQLMKYNLNVKYTSTETVRISAFESSTPHDLAAIKAPNYFETDSGIIVFPDDTEVDIGLNSGFLRNIDTRQRLMIRQDLSYSFPDSQLGPIPILVDQSYSDTILRFKNPIGYLDSPTGIYLNNSKKFSYIAEFDVSTVELFWDDGTEHLVGQMVPNPIQPNRFEYEWKTIDVDTGITSGDTIDILIRLTDIFLATNDYHYYFEADFISPTPSISVGDGAQNFENNFASPLTDISFDNSITPSSELWNEPLSTYDPTQMSYNDYP</sequence>
<reference evidence="6" key="1">
    <citation type="journal article" date="2015" name="Nature">
        <title>Complex archaea that bridge the gap between prokaryotes and eukaryotes.</title>
        <authorList>
            <person name="Spang A."/>
            <person name="Saw J.H."/>
            <person name="Jorgensen S.L."/>
            <person name="Zaremba-Niedzwiedzka K."/>
            <person name="Martijn J."/>
            <person name="Lind A.E."/>
            <person name="van Eijk R."/>
            <person name="Schleper C."/>
            <person name="Guy L."/>
            <person name="Ettema T.J."/>
        </authorList>
    </citation>
    <scope>NUCLEOTIDE SEQUENCE</scope>
</reference>
<evidence type="ECO:0000256" key="2">
    <source>
        <dbReference type="ARBA" id="ARBA00022525"/>
    </source>
</evidence>
<comment type="caution">
    <text evidence="6">The sequence shown here is derived from an EMBL/GenBank/DDBJ whole genome shotgun (WGS) entry which is preliminary data.</text>
</comment>
<accession>A0A0F9N395</accession>
<protein>
    <recommendedName>
        <fullName evidence="5">Carbohydrate-binding module family 96 domain-containing protein</fullName>
    </recommendedName>
</protein>
<evidence type="ECO:0000313" key="6">
    <source>
        <dbReference type="EMBL" id="KKN12424.1"/>
    </source>
</evidence>
<evidence type="ECO:0000259" key="5">
    <source>
        <dbReference type="Pfam" id="PF24517"/>
    </source>
</evidence>
<comment type="subcellular location">
    <subcellularLocation>
        <location evidence="1">Secreted</location>
    </subcellularLocation>
</comment>
<organism evidence="6">
    <name type="scientific">marine sediment metagenome</name>
    <dbReference type="NCBI Taxonomy" id="412755"/>
    <lineage>
        <taxon>unclassified sequences</taxon>
        <taxon>metagenomes</taxon>
        <taxon>ecological metagenomes</taxon>
    </lineage>
</organism>
<dbReference type="EMBL" id="LAZR01004034">
    <property type="protein sequence ID" value="KKN12424.1"/>
    <property type="molecule type" value="Genomic_DNA"/>
</dbReference>
<feature type="region of interest" description="Disordered" evidence="4">
    <location>
        <begin position="986"/>
        <end position="1023"/>
    </location>
</feature>
<dbReference type="Pfam" id="PF24517">
    <property type="entry name" value="CBM96"/>
    <property type="match status" value="1"/>
</dbReference>
<feature type="domain" description="Carbohydrate-binding module family 96" evidence="5">
    <location>
        <begin position="278"/>
        <end position="392"/>
    </location>
</feature>
<feature type="non-terminal residue" evidence="6">
    <location>
        <position position="1"/>
    </location>
</feature>
<dbReference type="InterPro" id="IPR055372">
    <property type="entry name" value="CBM96"/>
</dbReference>
<gene>
    <name evidence="6" type="ORF">LCGC14_1016600</name>
</gene>
<name>A0A0F9N395_9ZZZZ</name>
<keyword evidence="3" id="KW-0732">Signal</keyword>
<dbReference type="GO" id="GO:0005576">
    <property type="term" value="C:extracellular region"/>
    <property type="evidence" value="ECO:0007669"/>
    <property type="project" value="UniProtKB-SubCell"/>
</dbReference>